<organism evidence="12 13">
    <name type="scientific">Limobrevibacterium gyesilva</name>
    <dbReference type="NCBI Taxonomy" id="2991712"/>
    <lineage>
        <taxon>Bacteria</taxon>
        <taxon>Pseudomonadati</taxon>
        <taxon>Pseudomonadota</taxon>
        <taxon>Alphaproteobacteria</taxon>
        <taxon>Acetobacterales</taxon>
        <taxon>Acetobacteraceae</taxon>
        <taxon>Limobrevibacterium</taxon>
    </lineage>
</organism>
<dbReference type="SUPFAM" id="SSF51735">
    <property type="entry name" value="NAD(P)-binding Rossmann-fold domains"/>
    <property type="match status" value="1"/>
</dbReference>
<dbReference type="NCBIfam" id="NF001312">
    <property type="entry name" value="PRK00258.1-4"/>
    <property type="match status" value="1"/>
</dbReference>
<dbReference type="GO" id="GO:0050661">
    <property type="term" value="F:NADP binding"/>
    <property type="evidence" value="ECO:0007669"/>
    <property type="project" value="InterPro"/>
</dbReference>
<feature type="domain" description="Shikimate dehydrogenase substrate binding N-terminal" evidence="10">
    <location>
        <begin position="12"/>
        <end position="94"/>
    </location>
</feature>
<proteinExistence type="inferred from homology"/>
<dbReference type="GO" id="GO:0019632">
    <property type="term" value="P:shikimate metabolic process"/>
    <property type="evidence" value="ECO:0007669"/>
    <property type="project" value="InterPro"/>
</dbReference>
<dbReference type="InterPro" id="IPR006151">
    <property type="entry name" value="Shikm_DH/Glu-tRNA_Rdtase"/>
</dbReference>
<keyword evidence="4 8" id="KW-0521">NADP</keyword>
<feature type="binding site" evidence="8">
    <location>
        <begin position="158"/>
        <end position="163"/>
    </location>
    <ligand>
        <name>NADP(+)</name>
        <dbReference type="ChEBI" id="CHEBI:58349"/>
    </ligand>
</feature>
<dbReference type="AlphaFoldDB" id="A0AA41YJG7"/>
<dbReference type="GO" id="GO:0005829">
    <property type="term" value="C:cytosol"/>
    <property type="evidence" value="ECO:0007669"/>
    <property type="project" value="TreeGrafter"/>
</dbReference>
<dbReference type="Proteomes" id="UP001165679">
    <property type="component" value="Unassembled WGS sequence"/>
</dbReference>
<dbReference type="HAMAP" id="MF_00222">
    <property type="entry name" value="Shikimate_DH_AroE"/>
    <property type="match status" value="1"/>
</dbReference>
<comment type="similarity">
    <text evidence="8">Belongs to the shikimate dehydrogenase family.</text>
</comment>
<feature type="binding site" evidence="8">
    <location>
        <position position="246"/>
    </location>
    <ligand>
        <name>NADP(+)</name>
        <dbReference type="ChEBI" id="CHEBI:58349"/>
    </ligand>
</feature>
<feature type="binding site" evidence="8">
    <location>
        <begin position="20"/>
        <end position="22"/>
    </location>
    <ligand>
        <name>shikimate</name>
        <dbReference type="ChEBI" id="CHEBI:36208"/>
    </ligand>
</feature>
<dbReference type="Pfam" id="PF08501">
    <property type="entry name" value="Shikimate_dh_N"/>
    <property type="match status" value="1"/>
</dbReference>
<evidence type="ECO:0000256" key="2">
    <source>
        <dbReference type="ARBA" id="ARBA00012962"/>
    </source>
</evidence>
<dbReference type="Gene3D" id="3.40.50.10860">
    <property type="entry name" value="Leucine Dehydrogenase, chain A, domain 1"/>
    <property type="match status" value="1"/>
</dbReference>
<dbReference type="GO" id="GO:0008652">
    <property type="term" value="P:amino acid biosynthetic process"/>
    <property type="evidence" value="ECO:0007669"/>
    <property type="project" value="UniProtKB-KW"/>
</dbReference>
<comment type="function">
    <text evidence="8">Involved in the biosynthesis of the chorismate, which leads to the biosynthesis of aromatic amino acids. Catalyzes the reversible NADPH linked reduction of 3-dehydroshikimate (DHSA) to yield shikimate (SA).</text>
</comment>
<feature type="binding site" evidence="8">
    <location>
        <position position="225"/>
    </location>
    <ligand>
        <name>shikimate</name>
        <dbReference type="ChEBI" id="CHEBI:36208"/>
    </ligand>
</feature>
<evidence type="ECO:0000259" key="10">
    <source>
        <dbReference type="Pfam" id="PF08501"/>
    </source>
</evidence>
<evidence type="ECO:0000256" key="5">
    <source>
        <dbReference type="ARBA" id="ARBA00023002"/>
    </source>
</evidence>
<evidence type="ECO:0000256" key="3">
    <source>
        <dbReference type="ARBA" id="ARBA00022605"/>
    </source>
</evidence>
<keyword evidence="6 8" id="KW-0057">Aromatic amino acid biosynthesis</keyword>
<dbReference type="GO" id="GO:0009423">
    <property type="term" value="P:chorismate biosynthetic process"/>
    <property type="evidence" value="ECO:0007669"/>
    <property type="project" value="UniProtKB-UniRule"/>
</dbReference>
<keyword evidence="13" id="KW-1185">Reference proteome</keyword>
<name>A0AA41YJG7_9PROT</name>
<feature type="binding site" evidence="8">
    <location>
        <position position="253"/>
    </location>
    <ligand>
        <name>shikimate</name>
        <dbReference type="ChEBI" id="CHEBI:36208"/>
    </ligand>
</feature>
<dbReference type="Pfam" id="PF18317">
    <property type="entry name" value="SDH_C"/>
    <property type="match status" value="1"/>
</dbReference>
<dbReference type="InterPro" id="IPR013708">
    <property type="entry name" value="Shikimate_DH-bd_N"/>
</dbReference>
<evidence type="ECO:0000256" key="8">
    <source>
        <dbReference type="HAMAP-Rule" id="MF_00222"/>
    </source>
</evidence>
<evidence type="ECO:0000256" key="4">
    <source>
        <dbReference type="ARBA" id="ARBA00022857"/>
    </source>
</evidence>
<keyword evidence="3 8" id="KW-0028">Amino-acid biosynthesis</keyword>
<feature type="active site" description="Proton acceptor" evidence="8">
    <location>
        <position position="71"/>
    </location>
</feature>
<dbReference type="PANTHER" id="PTHR21089">
    <property type="entry name" value="SHIKIMATE DEHYDROGENASE"/>
    <property type="match status" value="1"/>
</dbReference>
<evidence type="ECO:0000256" key="6">
    <source>
        <dbReference type="ARBA" id="ARBA00023141"/>
    </source>
</evidence>
<dbReference type="InterPro" id="IPR011342">
    <property type="entry name" value="Shikimate_DH"/>
</dbReference>
<dbReference type="RefSeq" id="WP_264712951.1">
    <property type="nucleotide sequence ID" value="NZ_JAPDNT010000003.1"/>
</dbReference>
<comment type="caution">
    <text evidence="12">The sequence shown here is derived from an EMBL/GenBank/DDBJ whole genome shotgun (WGS) entry which is preliminary data.</text>
</comment>
<dbReference type="PANTHER" id="PTHR21089:SF1">
    <property type="entry name" value="BIFUNCTIONAL 3-DEHYDROQUINATE DEHYDRATASE_SHIKIMATE DEHYDROGENASE, CHLOROPLASTIC"/>
    <property type="match status" value="1"/>
</dbReference>
<feature type="binding site" evidence="8">
    <location>
        <position position="108"/>
    </location>
    <ligand>
        <name>shikimate</name>
        <dbReference type="ChEBI" id="CHEBI:36208"/>
    </ligand>
</feature>
<keyword evidence="5 8" id="KW-0560">Oxidoreductase</keyword>
<gene>
    <name evidence="8" type="primary">aroE</name>
    <name evidence="12" type="ORF">OL599_06995</name>
</gene>
<feature type="binding site" evidence="8">
    <location>
        <position position="223"/>
    </location>
    <ligand>
        <name>NADP(+)</name>
        <dbReference type="ChEBI" id="CHEBI:58349"/>
    </ligand>
</feature>
<dbReference type="GO" id="GO:0009073">
    <property type="term" value="P:aromatic amino acid family biosynthetic process"/>
    <property type="evidence" value="ECO:0007669"/>
    <property type="project" value="UniProtKB-KW"/>
</dbReference>
<reference evidence="12" key="2">
    <citation type="submission" date="2022-10" db="EMBL/GenBank/DDBJ databases">
        <authorList>
            <person name="Trinh H.N."/>
        </authorList>
    </citation>
    <scope>NUCLEOTIDE SEQUENCE</scope>
    <source>
        <strain evidence="12">RN2-1</strain>
    </source>
</reference>
<dbReference type="NCBIfam" id="TIGR00507">
    <property type="entry name" value="aroE"/>
    <property type="match status" value="1"/>
</dbReference>
<comment type="pathway">
    <text evidence="1 8">Metabolic intermediate biosynthesis; chorismate biosynthesis; chorismate from D-erythrose 4-phosphate and phosphoenolpyruvate: step 4/7.</text>
</comment>
<dbReference type="CDD" id="cd01065">
    <property type="entry name" value="NAD_bind_Shikimate_DH"/>
    <property type="match status" value="1"/>
</dbReference>
<comment type="catalytic activity">
    <reaction evidence="7 8">
        <text>shikimate + NADP(+) = 3-dehydroshikimate + NADPH + H(+)</text>
        <dbReference type="Rhea" id="RHEA:17737"/>
        <dbReference type="ChEBI" id="CHEBI:15378"/>
        <dbReference type="ChEBI" id="CHEBI:16630"/>
        <dbReference type="ChEBI" id="CHEBI:36208"/>
        <dbReference type="ChEBI" id="CHEBI:57783"/>
        <dbReference type="ChEBI" id="CHEBI:58349"/>
        <dbReference type="EC" id="1.1.1.25"/>
    </reaction>
</comment>
<evidence type="ECO:0000256" key="1">
    <source>
        <dbReference type="ARBA" id="ARBA00004871"/>
    </source>
</evidence>
<evidence type="ECO:0000259" key="9">
    <source>
        <dbReference type="Pfam" id="PF01488"/>
    </source>
</evidence>
<comment type="caution">
    <text evidence="8">Lacks conserved residue(s) required for the propagation of feature annotation.</text>
</comment>
<dbReference type="Gene3D" id="3.40.50.720">
    <property type="entry name" value="NAD(P)-binding Rossmann-like Domain"/>
    <property type="match status" value="1"/>
</dbReference>
<dbReference type="InterPro" id="IPR041121">
    <property type="entry name" value="SDH_C"/>
</dbReference>
<dbReference type="InterPro" id="IPR046346">
    <property type="entry name" value="Aminoacid_DH-like_N_sf"/>
</dbReference>
<dbReference type="InterPro" id="IPR022893">
    <property type="entry name" value="Shikimate_DH_fam"/>
</dbReference>
<feature type="domain" description="Quinate/shikimate 5-dehydrogenase/glutamyl-tRNA reductase" evidence="9">
    <location>
        <begin position="130"/>
        <end position="198"/>
    </location>
</feature>
<reference evidence="12" key="1">
    <citation type="submission" date="2022-09" db="EMBL/GenBank/DDBJ databases">
        <title>Rhodovastum sp. nov. RN2-1 isolated from soil in Seongnam, South Korea.</title>
        <authorList>
            <person name="Le N.T."/>
        </authorList>
    </citation>
    <scope>NUCLEOTIDE SEQUENCE</scope>
    <source>
        <strain evidence="12">RN2-1</strain>
    </source>
</reference>
<dbReference type="EC" id="1.1.1.25" evidence="2 8"/>
<dbReference type="SUPFAM" id="SSF53223">
    <property type="entry name" value="Aminoacid dehydrogenase-like, N-terminal domain"/>
    <property type="match status" value="1"/>
</dbReference>
<dbReference type="EMBL" id="JAPDNT010000003">
    <property type="protein sequence ID" value="MCW3474324.1"/>
    <property type="molecule type" value="Genomic_DNA"/>
</dbReference>
<feature type="binding site" evidence="8">
    <location>
        <position position="92"/>
    </location>
    <ligand>
        <name>shikimate</name>
        <dbReference type="ChEBI" id="CHEBI:36208"/>
    </ligand>
</feature>
<comment type="subunit">
    <text evidence="8">Homodimer.</text>
</comment>
<evidence type="ECO:0000256" key="7">
    <source>
        <dbReference type="ARBA" id="ARBA00049442"/>
    </source>
</evidence>
<feature type="binding site" evidence="8">
    <location>
        <position position="67"/>
    </location>
    <ligand>
        <name>shikimate</name>
        <dbReference type="ChEBI" id="CHEBI:36208"/>
    </ligand>
</feature>
<evidence type="ECO:0000313" key="13">
    <source>
        <dbReference type="Proteomes" id="UP001165679"/>
    </source>
</evidence>
<accession>A0AA41YJG7</accession>
<evidence type="ECO:0000259" key="11">
    <source>
        <dbReference type="Pfam" id="PF18317"/>
    </source>
</evidence>
<dbReference type="InterPro" id="IPR036291">
    <property type="entry name" value="NAD(P)-bd_dom_sf"/>
</dbReference>
<feature type="domain" description="SDH C-terminal" evidence="11">
    <location>
        <begin position="246"/>
        <end position="268"/>
    </location>
</feature>
<sequence>MTDTKQFKAAGLIGWPVFQSRSPKLHGYWLAHYGIPGTYLPLPVQPGRVEAALRGLVALGFAGCNVTIPHKEEVARLVDRLDPAAKRMGAVNLVIVEADGSLSGSNTDGYGFIENLRDGKADWRGDAGPAVVLGGGGGARSVVVSLLNEGAPEVQLVNRTRARAERLAQEFGGPITVLDWDQRHTALAGAALLVNTTNQGMVGQQPLDLRLDALPKAALVCDIIYNPLEPPLLQAARARGNPVVNGLGMLLHQARPAFKAWFGVMPEITPELRAEMEATVR</sequence>
<dbReference type="Pfam" id="PF01488">
    <property type="entry name" value="Shikimate_DH"/>
    <property type="match status" value="1"/>
</dbReference>
<dbReference type="GO" id="GO:0004764">
    <property type="term" value="F:shikimate 3-dehydrogenase (NADP+) activity"/>
    <property type="evidence" value="ECO:0007669"/>
    <property type="project" value="UniProtKB-UniRule"/>
</dbReference>
<protein>
    <recommendedName>
        <fullName evidence="2 8">Shikimate dehydrogenase (NADP(+))</fullName>
        <shortName evidence="8">SDH</shortName>
        <ecNumber evidence="2 8">1.1.1.25</ecNumber>
    </recommendedName>
</protein>
<evidence type="ECO:0000313" key="12">
    <source>
        <dbReference type="EMBL" id="MCW3474324.1"/>
    </source>
</evidence>